<organism evidence="2">
    <name type="scientific">Staphylococcus phage S13'</name>
    <dbReference type="NCBI Taxonomy" id="1010615"/>
    <lineage>
        <taxon>Viruses</taxon>
        <taxon>Duplodnaviria</taxon>
        <taxon>Heunggongvirae</taxon>
        <taxon>Uroviricota</taxon>
        <taxon>Caudoviricetes</taxon>
        <taxon>Rountreeviridae</taxon>
        <taxon>Rakietenvirinae</taxon>
        <taxon>Rosenblumvirus</taxon>
        <taxon>Rosenblumvirus S241</taxon>
    </lineage>
</organism>
<reference evidence="1 2" key="1">
    <citation type="submission" date="2011-04" db="EMBL/GenBank/DDBJ databases">
        <title>Identification and characterization of the ligand protein of Staphylococcus aureus phage S24-1.</title>
        <authorList>
            <person name="Uchiyama J."/>
            <person name="Takemura I."/>
            <person name="Matsuzaki S."/>
            <person name="Daibata M."/>
        </authorList>
    </citation>
    <scope>NUCLEOTIDE SEQUENCE [LARGE SCALE GENOMIC DNA]</scope>
    <source>
        <strain evidence="1">S13'</strain>
    </source>
</reference>
<evidence type="ECO:0000313" key="2">
    <source>
        <dbReference type="Proteomes" id="UP000007857"/>
    </source>
</evidence>
<name>G9M960_BPPSP</name>
<dbReference type="Proteomes" id="UP000007857">
    <property type="component" value="Segment"/>
</dbReference>
<organismHost>
    <name type="scientific">Staphylococcus aureus</name>
    <dbReference type="NCBI Taxonomy" id="1280"/>
</organismHost>
<dbReference type="EMBL" id="AB626963">
    <property type="protein sequence ID" value="BAL42314.1"/>
    <property type="molecule type" value="Genomic_DNA"/>
</dbReference>
<protein>
    <submittedName>
        <fullName evidence="1">Uncharacterized protein</fullName>
    </submittedName>
</protein>
<accession>G9M960</accession>
<evidence type="ECO:0000313" key="1">
    <source>
        <dbReference type="EMBL" id="BAL42314.1"/>
    </source>
</evidence>
<sequence>MKITTTLNTKKLINYILDNRDCFMNKITKFTSLSEKCVVYVRYGEISIEYYDNDTKINNDLFTLDIDIDIHTHCFDFLIVFYRRYSNTNYKREAFTDCTIDDVLEYFENPLLADITIIYKNKVIYDLGKVIDHE</sequence>
<proteinExistence type="predicted"/>